<feature type="transmembrane region" description="Helical" evidence="7">
    <location>
        <begin position="389"/>
        <end position="410"/>
    </location>
</feature>
<comment type="similarity">
    <text evidence="2">Belongs to the nucleobase:cation symporter-2 (NCS2) (TC 2.A.40) family.</text>
</comment>
<accession>A0ABR9R5Z0</accession>
<dbReference type="InterPro" id="IPR006042">
    <property type="entry name" value="Xan_ur_permease"/>
</dbReference>
<dbReference type="PANTHER" id="PTHR42810:SF2">
    <property type="entry name" value="PURINE PERMEASE C1399.01C-RELATED"/>
    <property type="match status" value="1"/>
</dbReference>
<dbReference type="PANTHER" id="PTHR42810">
    <property type="entry name" value="PURINE PERMEASE C1399.01C-RELATED"/>
    <property type="match status" value="1"/>
</dbReference>
<feature type="transmembrane region" description="Helical" evidence="7">
    <location>
        <begin position="52"/>
        <end position="71"/>
    </location>
</feature>
<dbReference type="Proteomes" id="UP000768567">
    <property type="component" value="Unassembled WGS sequence"/>
</dbReference>
<feature type="transmembrane region" description="Helical" evidence="7">
    <location>
        <begin position="112"/>
        <end position="137"/>
    </location>
</feature>
<evidence type="ECO:0000256" key="1">
    <source>
        <dbReference type="ARBA" id="ARBA00004141"/>
    </source>
</evidence>
<sequence length="457" mass="47516">MSEKSKNTAPIDYSKGIYDARTLGTPRVLVLGIQHMFAMFGATVLVPLITGLSVSTTLLCAGLGTLLFHFLCKGKVPAFLGSSFAYLGGFAIVAPMLPDANGEATIANTEMLSYACAGVAFSGLLYVLVSGLISVFGIRRIMRFFPPIVTGPIIISIGLILAPSAISNCETNWLLAIVALGVVIICNIWGKGMIKILPILLGVIASYIVALITGQIDFTAISSASWFGFPIKAEATGLLAIDGSPEFISALFTIMPIALATMMEHIGDIAAISATTGKNYIRDPGINRTLLGDGLATTMAGLLGGPANTTYGENTGVLALTKIYDPLVIRLAACFAILLSFCPKFEAIINTIPAGIIGGISFVLYGMISAIGVRNVVENKVDLTNSRNLIIAAVILVSALGFNSLGGLTFSVLGISVNLSGLAIAAILGILLNAILPGNDYEFDDGDGTGEGASLRI</sequence>
<protein>
    <submittedName>
        <fullName evidence="8">Uracil-xanthine permease</fullName>
    </submittedName>
</protein>
<proteinExistence type="inferred from homology"/>
<comment type="subcellular location">
    <subcellularLocation>
        <location evidence="1">Membrane</location>
        <topology evidence="1">Multi-pass membrane protein</topology>
    </subcellularLocation>
</comment>
<keyword evidence="9" id="KW-1185">Reference proteome</keyword>
<feature type="transmembrane region" description="Helical" evidence="7">
    <location>
        <begin position="172"/>
        <end position="189"/>
    </location>
</feature>
<dbReference type="Pfam" id="PF00860">
    <property type="entry name" value="Xan_ur_permease"/>
    <property type="match status" value="1"/>
</dbReference>
<dbReference type="InterPro" id="IPR006043">
    <property type="entry name" value="NCS2"/>
</dbReference>
<keyword evidence="5 7" id="KW-1133">Transmembrane helix</keyword>
<evidence type="ECO:0000313" key="8">
    <source>
        <dbReference type="EMBL" id="MBE5038571.1"/>
    </source>
</evidence>
<feature type="transmembrane region" description="Helical" evidence="7">
    <location>
        <begin position="354"/>
        <end position="377"/>
    </location>
</feature>
<dbReference type="RefSeq" id="WP_193502826.1">
    <property type="nucleotide sequence ID" value="NZ_JADCKC010000003.1"/>
</dbReference>
<feature type="transmembrane region" description="Helical" evidence="7">
    <location>
        <begin position="196"/>
        <end position="216"/>
    </location>
</feature>
<feature type="transmembrane region" description="Helical" evidence="7">
    <location>
        <begin position="144"/>
        <end position="166"/>
    </location>
</feature>
<gene>
    <name evidence="8" type="ORF">INF35_12305</name>
</gene>
<evidence type="ECO:0000313" key="9">
    <source>
        <dbReference type="Proteomes" id="UP000768567"/>
    </source>
</evidence>
<evidence type="ECO:0000256" key="6">
    <source>
        <dbReference type="ARBA" id="ARBA00023136"/>
    </source>
</evidence>
<organism evidence="8 9">
    <name type="scientific">Gemmiger gallinarum</name>
    <dbReference type="NCBI Taxonomy" id="2779354"/>
    <lineage>
        <taxon>Bacteria</taxon>
        <taxon>Bacillati</taxon>
        <taxon>Bacillota</taxon>
        <taxon>Clostridia</taxon>
        <taxon>Eubacteriales</taxon>
        <taxon>Gemmiger</taxon>
    </lineage>
</organism>
<keyword evidence="3" id="KW-0813">Transport</keyword>
<keyword evidence="4 7" id="KW-0812">Transmembrane</keyword>
<evidence type="ECO:0000256" key="5">
    <source>
        <dbReference type="ARBA" id="ARBA00022989"/>
    </source>
</evidence>
<name>A0ABR9R5Z0_9FIRM</name>
<feature type="transmembrane region" description="Helical" evidence="7">
    <location>
        <begin position="323"/>
        <end position="342"/>
    </location>
</feature>
<comment type="caution">
    <text evidence="8">The sequence shown here is derived from an EMBL/GenBank/DDBJ whole genome shotgun (WGS) entry which is preliminary data.</text>
</comment>
<dbReference type="EMBL" id="JADCKC010000003">
    <property type="protein sequence ID" value="MBE5038571.1"/>
    <property type="molecule type" value="Genomic_DNA"/>
</dbReference>
<keyword evidence="6 7" id="KW-0472">Membrane</keyword>
<evidence type="ECO:0000256" key="2">
    <source>
        <dbReference type="ARBA" id="ARBA00008821"/>
    </source>
</evidence>
<reference evidence="8 9" key="1">
    <citation type="submission" date="2020-10" db="EMBL/GenBank/DDBJ databases">
        <title>ChiBAC.</title>
        <authorList>
            <person name="Zenner C."/>
            <person name="Hitch T.C.A."/>
            <person name="Clavel T."/>
        </authorList>
    </citation>
    <scope>NUCLEOTIDE SEQUENCE [LARGE SCALE GENOMIC DNA]</scope>
    <source>
        <strain evidence="8 9">DSM 109015</strain>
    </source>
</reference>
<feature type="transmembrane region" description="Helical" evidence="7">
    <location>
        <begin position="78"/>
        <end position="97"/>
    </location>
</feature>
<feature type="transmembrane region" description="Helical" evidence="7">
    <location>
        <begin position="28"/>
        <end position="46"/>
    </location>
</feature>
<dbReference type="NCBIfam" id="TIGR00801">
    <property type="entry name" value="ncs2"/>
    <property type="match status" value="1"/>
</dbReference>
<evidence type="ECO:0000256" key="7">
    <source>
        <dbReference type="SAM" id="Phobius"/>
    </source>
</evidence>
<evidence type="ECO:0000256" key="3">
    <source>
        <dbReference type="ARBA" id="ARBA00022448"/>
    </source>
</evidence>
<evidence type="ECO:0000256" key="4">
    <source>
        <dbReference type="ARBA" id="ARBA00022692"/>
    </source>
</evidence>
<feature type="transmembrane region" description="Helical" evidence="7">
    <location>
        <begin position="417"/>
        <end position="436"/>
    </location>
</feature>